<proteinExistence type="predicted"/>
<gene>
    <name evidence="2" type="ORF">RV14_GL000745</name>
</gene>
<dbReference type="RefSeq" id="WP_071855885.1">
    <property type="nucleotide sequence ID" value="NZ_JBCLRY010000010.1"/>
</dbReference>
<dbReference type="AlphaFoldDB" id="A0A1L8WFI3"/>
<evidence type="ECO:0000313" key="3">
    <source>
        <dbReference type="Proteomes" id="UP000182152"/>
    </source>
</evidence>
<dbReference type="SUPFAM" id="SSF51735">
    <property type="entry name" value="NAD(P)-binding Rossmann-fold domains"/>
    <property type="match status" value="1"/>
</dbReference>
<organism evidence="2 3">
    <name type="scientific">Enterococcus ratti</name>
    <dbReference type="NCBI Taxonomy" id="150033"/>
    <lineage>
        <taxon>Bacteria</taxon>
        <taxon>Bacillati</taxon>
        <taxon>Bacillota</taxon>
        <taxon>Bacilli</taxon>
        <taxon>Lactobacillales</taxon>
        <taxon>Enterococcaceae</taxon>
        <taxon>Enterococcus</taxon>
    </lineage>
</organism>
<dbReference type="STRING" id="150033.RV14_GL000745"/>
<dbReference type="PANTHER" id="PTHR15020">
    <property type="entry name" value="FLAVIN REDUCTASE-RELATED"/>
    <property type="match status" value="1"/>
</dbReference>
<dbReference type="Pfam" id="PF13460">
    <property type="entry name" value="NAD_binding_10"/>
    <property type="match status" value="1"/>
</dbReference>
<evidence type="ECO:0000313" key="2">
    <source>
        <dbReference type="EMBL" id="OJG79805.1"/>
    </source>
</evidence>
<dbReference type="EMBL" id="JXLB01000017">
    <property type="protein sequence ID" value="OJG79805.1"/>
    <property type="molecule type" value="Genomic_DNA"/>
</dbReference>
<dbReference type="OrthoDB" id="9785372at2"/>
<sequence length="215" mass="23855">MKIFVVGANGQIGRHLIKDLAANYQVVAGVREVATQSLVKKENVSYVPFNLTWSVEEMVHAFNGNDLVIFTAGSRGKNLLQVDLDGAVKTMIAAEKANISRYFMVSAFLADTPSKWPENMLDYYIAKHYADEWLKHHTSLDYVIVQAVSLTNDEEVTSVQLAKPSEKIADTVSRKTVASVLTALVDQPKISKTTFVLSKGTQPLSSAFHQFMEEE</sequence>
<protein>
    <submittedName>
        <fullName evidence="2">NAD dependent epimerase/dehydratase</fullName>
    </submittedName>
</protein>
<name>A0A1L8WFI3_9ENTE</name>
<dbReference type="Proteomes" id="UP000182152">
    <property type="component" value="Unassembled WGS sequence"/>
</dbReference>
<reference evidence="2 3" key="1">
    <citation type="submission" date="2014-12" db="EMBL/GenBank/DDBJ databases">
        <title>Draft genome sequences of 29 type strains of Enterococci.</title>
        <authorList>
            <person name="Zhong Z."/>
            <person name="Sun Z."/>
            <person name="Liu W."/>
            <person name="Zhang W."/>
            <person name="Zhang H."/>
        </authorList>
    </citation>
    <scope>NUCLEOTIDE SEQUENCE [LARGE SCALE GENOMIC DNA]</scope>
    <source>
        <strain evidence="2 3">DSM 15687</strain>
    </source>
</reference>
<feature type="domain" description="NAD(P)-binding" evidence="1">
    <location>
        <begin position="7"/>
        <end position="188"/>
    </location>
</feature>
<dbReference type="InterPro" id="IPR016040">
    <property type="entry name" value="NAD(P)-bd_dom"/>
</dbReference>
<accession>A0A1L8WFI3</accession>
<comment type="caution">
    <text evidence="2">The sequence shown here is derived from an EMBL/GenBank/DDBJ whole genome shotgun (WGS) entry which is preliminary data.</text>
</comment>
<dbReference type="InterPro" id="IPR036291">
    <property type="entry name" value="NAD(P)-bd_dom_sf"/>
</dbReference>
<dbReference type="PANTHER" id="PTHR15020:SF50">
    <property type="entry name" value="UPF0659 PROTEIN YMR090W"/>
    <property type="match status" value="1"/>
</dbReference>
<evidence type="ECO:0000259" key="1">
    <source>
        <dbReference type="Pfam" id="PF13460"/>
    </source>
</evidence>
<dbReference type="Gene3D" id="3.40.50.720">
    <property type="entry name" value="NAD(P)-binding Rossmann-like Domain"/>
    <property type="match status" value="1"/>
</dbReference>
<keyword evidence="3" id="KW-1185">Reference proteome</keyword>